<dbReference type="RefSeq" id="WP_284053997.1">
    <property type="nucleotide sequence ID" value="NZ_JAGRQC010000002.1"/>
</dbReference>
<reference evidence="3" key="1">
    <citation type="submission" date="2021-04" db="EMBL/GenBank/DDBJ databases">
        <title>Ouciella asimina sp. nov., isolated from the surface seawater in the hydrothermal field of Okinawa Trough.</title>
        <authorList>
            <person name="Shuang W."/>
        </authorList>
    </citation>
    <scope>NUCLEOTIDE SEQUENCE</scope>
    <source>
        <strain evidence="3">LXI357</strain>
    </source>
</reference>
<dbReference type="AlphaFoldDB" id="A0A8T4II32"/>
<evidence type="ECO:0000313" key="3">
    <source>
        <dbReference type="EMBL" id="MBR0552745.1"/>
    </source>
</evidence>
<dbReference type="PROSITE" id="PS50943">
    <property type="entry name" value="HTH_CROC1"/>
    <property type="match status" value="1"/>
</dbReference>
<dbReference type="SUPFAM" id="SSF47413">
    <property type="entry name" value="lambda repressor-like DNA-binding domains"/>
    <property type="match status" value="1"/>
</dbReference>
<dbReference type="Gene3D" id="1.10.260.40">
    <property type="entry name" value="lambda repressor-like DNA-binding domains"/>
    <property type="match status" value="1"/>
</dbReference>
<accession>A0A8T4II32</accession>
<gene>
    <name evidence="3" type="ORF">J7S20_09535</name>
</gene>
<dbReference type="EMBL" id="JAGRQC010000002">
    <property type="protein sequence ID" value="MBR0552745.1"/>
    <property type="molecule type" value="Genomic_DNA"/>
</dbReference>
<keyword evidence="4" id="KW-1185">Reference proteome</keyword>
<dbReference type="SMART" id="SM00530">
    <property type="entry name" value="HTH_XRE"/>
    <property type="match status" value="1"/>
</dbReference>
<protein>
    <submittedName>
        <fullName evidence="3">Helix-turn-helix transcriptional regulator</fullName>
    </submittedName>
</protein>
<organism evidence="3 4">
    <name type="scientific">Stakelama marina</name>
    <dbReference type="NCBI Taxonomy" id="2826939"/>
    <lineage>
        <taxon>Bacteria</taxon>
        <taxon>Pseudomonadati</taxon>
        <taxon>Pseudomonadota</taxon>
        <taxon>Alphaproteobacteria</taxon>
        <taxon>Sphingomonadales</taxon>
        <taxon>Sphingomonadaceae</taxon>
        <taxon>Stakelama</taxon>
    </lineage>
</organism>
<evidence type="ECO:0000256" key="1">
    <source>
        <dbReference type="SAM" id="MobiDB-lite"/>
    </source>
</evidence>
<dbReference type="Proteomes" id="UP000676996">
    <property type="component" value="Unassembled WGS sequence"/>
</dbReference>
<sequence>MSERLKTELLVTFGHRLRHARREKSLSQRALGERVGLPQSHISKIEQGAVDLQFSSLAELARALDLELTLVPRAAVAALEGTIQAATGRNADPSASRARTILDEQAQLLADLESAFPATDKLSRYGQAIDELRQLHFDTPALKALQEAVEPSRKLARLLHSNDSRADIMKALDQATASLRALRNHRVHAPVLPSPRQRPAHRLEEDDD</sequence>
<comment type="caution">
    <text evidence="3">The sequence shown here is derived from an EMBL/GenBank/DDBJ whole genome shotgun (WGS) entry which is preliminary data.</text>
</comment>
<dbReference type="CDD" id="cd00093">
    <property type="entry name" value="HTH_XRE"/>
    <property type="match status" value="1"/>
</dbReference>
<evidence type="ECO:0000313" key="4">
    <source>
        <dbReference type="Proteomes" id="UP000676996"/>
    </source>
</evidence>
<proteinExistence type="predicted"/>
<dbReference type="GO" id="GO:0003677">
    <property type="term" value="F:DNA binding"/>
    <property type="evidence" value="ECO:0007669"/>
    <property type="project" value="InterPro"/>
</dbReference>
<feature type="domain" description="HTH cro/C1-type" evidence="2">
    <location>
        <begin position="17"/>
        <end position="71"/>
    </location>
</feature>
<name>A0A8T4II32_9SPHN</name>
<dbReference type="InterPro" id="IPR010982">
    <property type="entry name" value="Lambda_DNA-bd_dom_sf"/>
</dbReference>
<dbReference type="InterPro" id="IPR001387">
    <property type="entry name" value="Cro/C1-type_HTH"/>
</dbReference>
<dbReference type="Pfam" id="PF13560">
    <property type="entry name" value="HTH_31"/>
    <property type="match status" value="1"/>
</dbReference>
<feature type="region of interest" description="Disordered" evidence="1">
    <location>
        <begin position="186"/>
        <end position="208"/>
    </location>
</feature>
<evidence type="ECO:0000259" key="2">
    <source>
        <dbReference type="PROSITE" id="PS50943"/>
    </source>
</evidence>